<gene>
    <name evidence="1" type="ORF">ACFQ3W_24825</name>
</gene>
<reference evidence="2" key="1">
    <citation type="journal article" date="2019" name="Int. J. Syst. Evol. Microbiol.">
        <title>The Global Catalogue of Microorganisms (GCM) 10K type strain sequencing project: providing services to taxonomists for standard genome sequencing and annotation.</title>
        <authorList>
            <consortium name="The Broad Institute Genomics Platform"/>
            <consortium name="The Broad Institute Genome Sequencing Center for Infectious Disease"/>
            <person name="Wu L."/>
            <person name="Ma J."/>
        </authorList>
    </citation>
    <scope>NUCLEOTIDE SEQUENCE [LARGE SCALE GENOMIC DNA]</scope>
    <source>
        <strain evidence="2">CCUG 59189</strain>
    </source>
</reference>
<proteinExistence type="predicted"/>
<organism evidence="1 2">
    <name type="scientific">Paenibacillus puldeungensis</name>
    <dbReference type="NCBI Taxonomy" id="696536"/>
    <lineage>
        <taxon>Bacteria</taxon>
        <taxon>Bacillati</taxon>
        <taxon>Bacillota</taxon>
        <taxon>Bacilli</taxon>
        <taxon>Bacillales</taxon>
        <taxon>Paenibacillaceae</taxon>
        <taxon>Paenibacillus</taxon>
    </lineage>
</organism>
<sequence length="184" mass="21054">MDKQTKLIDADKVQSWIDIEFEKKFPGDCYGYADGRQSILDKLESKINDGSFNPDPIPLPTLTDANKLCDVIDEEIKRQNKAAERVGVGHVYWEFHEGSATTLEWLKKEIESGKFSLDPVPLSTIKQQIKIIDQTTTGTDDEDEVGEVVQRLLDKHPDYNKVYVARLMPYDWEIVGRLEVISHD</sequence>
<keyword evidence="2" id="KW-1185">Reference proteome</keyword>
<evidence type="ECO:0000313" key="1">
    <source>
        <dbReference type="EMBL" id="MFD1179499.1"/>
    </source>
</evidence>
<accession>A0ABW3S466</accession>
<evidence type="ECO:0000313" key="2">
    <source>
        <dbReference type="Proteomes" id="UP001597262"/>
    </source>
</evidence>
<dbReference type="RefSeq" id="WP_379321924.1">
    <property type="nucleotide sequence ID" value="NZ_JBHTLM010000033.1"/>
</dbReference>
<comment type="caution">
    <text evidence="1">The sequence shown here is derived from an EMBL/GenBank/DDBJ whole genome shotgun (WGS) entry which is preliminary data.</text>
</comment>
<dbReference type="EMBL" id="JBHTLM010000033">
    <property type="protein sequence ID" value="MFD1179499.1"/>
    <property type="molecule type" value="Genomic_DNA"/>
</dbReference>
<dbReference type="Proteomes" id="UP001597262">
    <property type="component" value="Unassembled WGS sequence"/>
</dbReference>
<protein>
    <submittedName>
        <fullName evidence="1">Uncharacterized protein</fullName>
    </submittedName>
</protein>
<name>A0ABW3S466_9BACL</name>